<dbReference type="AlphaFoldDB" id="A0A8J4DC29"/>
<accession>A0A8J4DC29</accession>
<proteinExistence type="predicted"/>
<reference evidence="2" key="1">
    <citation type="journal article" date="2021" name="Proc. Natl. Acad. Sci. U.S.A.">
        <title>Three genomes in the algal genus Volvox reveal the fate of a haploid sex-determining region after a transition to homothallism.</title>
        <authorList>
            <person name="Yamamoto K."/>
            <person name="Hamaji T."/>
            <person name="Kawai-Toyooka H."/>
            <person name="Matsuzaki R."/>
            <person name="Takahashi F."/>
            <person name="Nishimura Y."/>
            <person name="Kawachi M."/>
            <person name="Noguchi H."/>
            <person name="Minakuchi Y."/>
            <person name="Umen J.G."/>
            <person name="Toyoda A."/>
            <person name="Nozaki H."/>
        </authorList>
    </citation>
    <scope>NUCLEOTIDE SEQUENCE</scope>
    <source>
        <strain evidence="2">NIES-3785</strain>
    </source>
</reference>
<evidence type="ECO:0000313" key="2">
    <source>
        <dbReference type="EMBL" id="GIL99959.1"/>
    </source>
</evidence>
<evidence type="ECO:0000256" key="1">
    <source>
        <dbReference type="SAM" id="MobiDB-lite"/>
    </source>
</evidence>
<evidence type="ECO:0000313" key="3">
    <source>
        <dbReference type="Proteomes" id="UP000722791"/>
    </source>
</evidence>
<protein>
    <submittedName>
        <fullName evidence="2">Uncharacterized protein</fullName>
    </submittedName>
</protein>
<dbReference type="EMBL" id="BNCQ01000007">
    <property type="protein sequence ID" value="GIL99959.1"/>
    <property type="molecule type" value="Genomic_DNA"/>
</dbReference>
<dbReference type="Proteomes" id="UP000722791">
    <property type="component" value="Unassembled WGS sequence"/>
</dbReference>
<feature type="region of interest" description="Disordered" evidence="1">
    <location>
        <begin position="67"/>
        <end position="88"/>
    </location>
</feature>
<name>A0A8J4DC29_9CHLO</name>
<sequence length="112" mass="11498">STTQSNNGCASRWLKNALAAATVAPPAAALVSWITCVQCGFVDKSTVHSFRCAFTLSPVSNTSGAATPPPLPMLSAPAPPFPPRGSQLKDTTAVEFTAPSLYVTSSAPLSYA</sequence>
<feature type="compositionally biased region" description="Pro residues" evidence="1">
    <location>
        <begin position="67"/>
        <end position="83"/>
    </location>
</feature>
<comment type="caution">
    <text evidence="2">The sequence shown here is derived from an EMBL/GenBank/DDBJ whole genome shotgun (WGS) entry which is preliminary data.</text>
</comment>
<gene>
    <name evidence="2" type="ORF">Vretimale_4992</name>
</gene>
<organism evidence="2 3">
    <name type="scientific">Volvox reticuliferus</name>
    <dbReference type="NCBI Taxonomy" id="1737510"/>
    <lineage>
        <taxon>Eukaryota</taxon>
        <taxon>Viridiplantae</taxon>
        <taxon>Chlorophyta</taxon>
        <taxon>core chlorophytes</taxon>
        <taxon>Chlorophyceae</taxon>
        <taxon>CS clade</taxon>
        <taxon>Chlamydomonadales</taxon>
        <taxon>Volvocaceae</taxon>
        <taxon>Volvox</taxon>
    </lineage>
</organism>
<feature type="non-terminal residue" evidence="2">
    <location>
        <position position="1"/>
    </location>
</feature>